<organism evidence="1 2">
    <name type="scientific">Rhodopirellula baltica SWK14</name>
    <dbReference type="NCBI Taxonomy" id="993516"/>
    <lineage>
        <taxon>Bacteria</taxon>
        <taxon>Pseudomonadati</taxon>
        <taxon>Planctomycetota</taxon>
        <taxon>Planctomycetia</taxon>
        <taxon>Pirellulales</taxon>
        <taxon>Pirellulaceae</taxon>
        <taxon>Rhodopirellula</taxon>
    </lineage>
</organism>
<evidence type="ECO:0000313" key="2">
    <source>
        <dbReference type="Proteomes" id="UP000010959"/>
    </source>
</evidence>
<accession>L7CGJ1</accession>
<evidence type="ECO:0000313" key="1">
    <source>
        <dbReference type="EMBL" id="ELP32186.1"/>
    </source>
</evidence>
<name>L7CGJ1_RHOBT</name>
<comment type="caution">
    <text evidence="1">The sequence shown here is derived from an EMBL/GenBank/DDBJ whole genome shotgun (WGS) entry which is preliminary data.</text>
</comment>
<gene>
    <name evidence="1" type="ORF">RBSWK_03885</name>
</gene>
<proteinExistence type="predicted"/>
<sequence length="45" mass="4714">MSDQVTDGGPPSANEHLTRLRRLLARCHVLARGQSLAAIDGGSAD</sequence>
<dbReference type="AlphaFoldDB" id="L7CGJ1"/>
<dbReference type="EMBL" id="AMWG01000111">
    <property type="protein sequence ID" value="ELP32186.1"/>
    <property type="molecule type" value="Genomic_DNA"/>
</dbReference>
<dbReference type="Proteomes" id="UP000010959">
    <property type="component" value="Unassembled WGS sequence"/>
</dbReference>
<protein>
    <submittedName>
        <fullName evidence="1">Uncharacterized protein</fullName>
    </submittedName>
</protein>
<reference evidence="1 2" key="1">
    <citation type="journal article" date="2013" name="Mar. Genomics">
        <title>Expression of sulfatases in Rhodopirellula baltica and the diversity of sulfatases in the genus Rhodopirellula.</title>
        <authorList>
            <person name="Wegner C.E."/>
            <person name="Richter-Heitmann T."/>
            <person name="Klindworth A."/>
            <person name="Klockow C."/>
            <person name="Richter M."/>
            <person name="Achstetter T."/>
            <person name="Glockner F.O."/>
            <person name="Harder J."/>
        </authorList>
    </citation>
    <scope>NUCLEOTIDE SEQUENCE [LARGE SCALE GENOMIC DNA]</scope>
    <source>
        <strain evidence="1 2">SWK14</strain>
    </source>
</reference>